<reference evidence="3" key="1">
    <citation type="submission" date="2023-07" db="EMBL/GenBank/DDBJ databases">
        <title>Wenyingzhuangia sp. chi5 genome sequencing and assembly.</title>
        <authorList>
            <person name="Park S."/>
        </authorList>
    </citation>
    <scope>NUCLEOTIDE SEQUENCE</scope>
    <source>
        <strain evidence="3">Chi5</strain>
    </source>
</reference>
<comment type="caution">
    <text evidence="3">The sequence shown here is derived from an EMBL/GenBank/DDBJ whole genome shotgun (WGS) entry which is preliminary data.</text>
</comment>
<dbReference type="RefSeq" id="WP_302883363.1">
    <property type="nucleotide sequence ID" value="NZ_JAUMIT010000001.1"/>
</dbReference>
<keyword evidence="1" id="KW-0812">Transmembrane</keyword>
<evidence type="ECO:0000256" key="1">
    <source>
        <dbReference type="SAM" id="Phobius"/>
    </source>
</evidence>
<dbReference type="InterPro" id="IPR011250">
    <property type="entry name" value="OMP/PagP_B-barrel"/>
</dbReference>
<keyword evidence="1" id="KW-0472">Membrane</keyword>
<feature type="transmembrane region" description="Helical" evidence="1">
    <location>
        <begin position="14"/>
        <end position="34"/>
    </location>
</feature>
<proteinExistence type="predicted"/>
<organism evidence="3 4">
    <name type="scientific">Wenyingzhuangia gilva</name>
    <dbReference type="NCBI Taxonomy" id="3057677"/>
    <lineage>
        <taxon>Bacteria</taxon>
        <taxon>Pseudomonadati</taxon>
        <taxon>Bacteroidota</taxon>
        <taxon>Flavobacteriia</taxon>
        <taxon>Flavobacteriales</taxon>
        <taxon>Flavobacteriaceae</taxon>
        <taxon>Wenyingzhuangia</taxon>
    </lineage>
</organism>
<dbReference type="Pfam" id="PF19573">
    <property type="entry name" value="DUF6089"/>
    <property type="match status" value="1"/>
</dbReference>
<protein>
    <submittedName>
        <fullName evidence="3">DUF6089 family protein</fullName>
    </submittedName>
</protein>
<name>A0ABT8VQ79_9FLAO</name>
<feature type="domain" description="DUF6089" evidence="2">
    <location>
        <begin position="39"/>
        <end position="210"/>
    </location>
</feature>
<accession>A0ABT8VQ79</accession>
<dbReference type="Proteomes" id="UP001168642">
    <property type="component" value="Unassembled WGS sequence"/>
</dbReference>
<gene>
    <name evidence="3" type="ORF">QVZ41_04565</name>
</gene>
<dbReference type="EMBL" id="JAUMIT010000001">
    <property type="protein sequence ID" value="MDO3694125.1"/>
    <property type="molecule type" value="Genomic_DNA"/>
</dbReference>
<dbReference type="InterPro" id="IPR045743">
    <property type="entry name" value="DUF6089"/>
</dbReference>
<keyword evidence="4" id="KW-1185">Reference proteome</keyword>
<dbReference type="SUPFAM" id="SSF56925">
    <property type="entry name" value="OMPA-like"/>
    <property type="match status" value="1"/>
</dbReference>
<evidence type="ECO:0000313" key="3">
    <source>
        <dbReference type="EMBL" id="MDO3694125.1"/>
    </source>
</evidence>
<keyword evidence="1" id="KW-1133">Transmembrane helix</keyword>
<sequence>MIQEINLLKNNKSLVLLVITSTIHERLIIFALFLLMNMRKLMYILTFLIANIGFSQVYEAGLTYNLGNVMGERNNAFPITSSYKNWGVVIKKNMNPRIAYRVAVNLMESSHQNSTTQLAELSGGIDFNFTKYNLIRTGNIKKSTGYLIFEAATIFYNTDGKTKFSAALPMGIGYKQALTKRIVCSLEAKARVSFSDVLDNIKTNKSTLDAYYYIGASIYYTFGWPRGSKNQIRF</sequence>
<evidence type="ECO:0000313" key="4">
    <source>
        <dbReference type="Proteomes" id="UP001168642"/>
    </source>
</evidence>
<evidence type="ECO:0000259" key="2">
    <source>
        <dbReference type="Pfam" id="PF19573"/>
    </source>
</evidence>